<organism evidence="1">
    <name type="scientific">Arundo donax</name>
    <name type="common">Giant reed</name>
    <name type="synonym">Donax arundinaceus</name>
    <dbReference type="NCBI Taxonomy" id="35708"/>
    <lineage>
        <taxon>Eukaryota</taxon>
        <taxon>Viridiplantae</taxon>
        <taxon>Streptophyta</taxon>
        <taxon>Embryophyta</taxon>
        <taxon>Tracheophyta</taxon>
        <taxon>Spermatophyta</taxon>
        <taxon>Magnoliopsida</taxon>
        <taxon>Liliopsida</taxon>
        <taxon>Poales</taxon>
        <taxon>Poaceae</taxon>
        <taxon>PACMAD clade</taxon>
        <taxon>Arundinoideae</taxon>
        <taxon>Arundineae</taxon>
        <taxon>Arundo</taxon>
    </lineage>
</organism>
<sequence>MPPRYGGWP</sequence>
<name>A0A0A9GZH6_ARUDO</name>
<protein>
    <submittedName>
        <fullName evidence="1">Uncharacterized protein</fullName>
    </submittedName>
</protein>
<dbReference type="EMBL" id="GBRH01169915">
    <property type="protein sequence ID" value="JAE27981.1"/>
    <property type="molecule type" value="Transcribed_RNA"/>
</dbReference>
<accession>A0A0A9GZH6</accession>
<proteinExistence type="predicted"/>
<evidence type="ECO:0000313" key="1">
    <source>
        <dbReference type="EMBL" id="JAE27981.1"/>
    </source>
</evidence>
<reference evidence="1" key="2">
    <citation type="journal article" date="2015" name="Data Brief">
        <title>Shoot transcriptome of the giant reed, Arundo donax.</title>
        <authorList>
            <person name="Barrero R.A."/>
            <person name="Guerrero F.D."/>
            <person name="Moolhuijzen P."/>
            <person name="Goolsby J.A."/>
            <person name="Tidwell J."/>
            <person name="Bellgard S.E."/>
            <person name="Bellgard M.I."/>
        </authorList>
    </citation>
    <scope>NUCLEOTIDE SEQUENCE</scope>
    <source>
        <tissue evidence="1">Shoot tissue taken approximately 20 cm above the soil surface</tissue>
    </source>
</reference>
<reference evidence="1" key="1">
    <citation type="submission" date="2014-09" db="EMBL/GenBank/DDBJ databases">
        <authorList>
            <person name="Magalhaes I.L.F."/>
            <person name="Oliveira U."/>
            <person name="Santos F.R."/>
            <person name="Vidigal T.H.D.A."/>
            <person name="Brescovit A.D."/>
            <person name="Santos A.J."/>
        </authorList>
    </citation>
    <scope>NUCLEOTIDE SEQUENCE</scope>
    <source>
        <tissue evidence="1">Shoot tissue taken approximately 20 cm above the soil surface</tissue>
    </source>
</reference>